<dbReference type="InterPro" id="IPR003399">
    <property type="entry name" value="Mce/MlaD"/>
</dbReference>
<comment type="caution">
    <text evidence="3">The sequence shown here is derived from an EMBL/GenBank/DDBJ whole genome shotgun (WGS) entry which is preliminary data.</text>
</comment>
<dbReference type="RefSeq" id="WP_107571210.1">
    <property type="nucleotide sequence ID" value="NZ_PYYB01000005.1"/>
</dbReference>
<feature type="transmembrane region" description="Helical" evidence="1">
    <location>
        <begin position="21"/>
        <end position="42"/>
    </location>
</feature>
<gene>
    <name evidence="3" type="ORF">C7Y72_21200</name>
</gene>
<dbReference type="AlphaFoldDB" id="A0A2T4UBJ3"/>
<dbReference type="PANTHER" id="PTHR33371">
    <property type="entry name" value="INTERMEMBRANE PHOSPHOLIPID TRANSPORT SYSTEM BINDING PROTEIN MLAD-RELATED"/>
    <property type="match status" value="1"/>
</dbReference>
<keyword evidence="1" id="KW-0812">Transmembrane</keyword>
<evidence type="ECO:0000259" key="2">
    <source>
        <dbReference type="Pfam" id="PF02470"/>
    </source>
</evidence>
<protein>
    <recommendedName>
        <fullName evidence="2">Mce/MlaD domain-containing protein</fullName>
    </recommendedName>
</protein>
<dbReference type="InterPro" id="IPR052336">
    <property type="entry name" value="MlaD_Phospholipid_Transporter"/>
</dbReference>
<sequence>MSRRRRPVPAGRALAGPRPRLGRLAVVLQAVVALALAAFLLAQQDPRMPWDDSYEVRVELRDASGLSTEDRNRVTIAGVPAGRVDEVRHDPERGVAVATLRLDGDTAGRLHAGARATVQPRSALNDLVLDLTPGRLDAPALLDGDRIPVARAAGATQLDQVLETLDADTRSQLQLLLAGLDEGLGDARGGRVAAALRQLDPVRVSGGRVARTLAERRVLLRRLVGGLDTLTGALAARADALERAVGAGRRTVAVSAARDAEIAAAVDRLPGTLADVRAALDGVQRLADPLDPALERLRPVARAIPGALDALRDSTPATRALLGELRRTARQTRTASRTLRVTLQRLGPAATALEPAVRDAAPTVAAIDRNRDGIGLLGERFTGIFSTNDVNGPILRGLGFFETFNPANFGFSATTPAARLRAGMQVVAALTKVCAEHNPLACLVRYLVPGLPGAVRTAADPLGALPRKDRP</sequence>
<dbReference type="EMBL" id="PYYB01000005">
    <property type="protein sequence ID" value="PTL54268.1"/>
    <property type="molecule type" value="Genomic_DNA"/>
</dbReference>
<reference evidence="3 4" key="1">
    <citation type="submission" date="2018-03" db="EMBL/GenBank/DDBJ databases">
        <title>Aquarubrobacter algicola gen. nov., sp. nov., a novel actinobacterium isolated from shallow eutrophic lake during the end of cyanobacterial harmful algal blooms.</title>
        <authorList>
            <person name="Chun S.J."/>
        </authorList>
    </citation>
    <scope>NUCLEOTIDE SEQUENCE [LARGE SCALE GENOMIC DNA]</scope>
    <source>
        <strain evidence="3 4">Seoho-28</strain>
    </source>
</reference>
<organism evidence="3 4">
    <name type="scientific">Paraconexibacter algicola</name>
    <dbReference type="NCBI Taxonomy" id="2133960"/>
    <lineage>
        <taxon>Bacteria</taxon>
        <taxon>Bacillati</taxon>
        <taxon>Actinomycetota</taxon>
        <taxon>Thermoleophilia</taxon>
        <taxon>Solirubrobacterales</taxon>
        <taxon>Paraconexibacteraceae</taxon>
        <taxon>Paraconexibacter</taxon>
    </lineage>
</organism>
<accession>A0A2T4UBJ3</accession>
<evidence type="ECO:0000256" key="1">
    <source>
        <dbReference type="SAM" id="Phobius"/>
    </source>
</evidence>
<dbReference type="OrthoDB" id="5242258at2"/>
<dbReference type="GO" id="GO:0005543">
    <property type="term" value="F:phospholipid binding"/>
    <property type="evidence" value="ECO:0007669"/>
    <property type="project" value="TreeGrafter"/>
</dbReference>
<keyword evidence="4" id="KW-1185">Reference proteome</keyword>
<dbReference type="PANTHER" id="PTHR33371:SF4">
    <property type="entry name" value="INTERMEMBRANE PHOSPHOLIPID TRANSPORT SYSTEM BINDING PROTEIN MLAD"/>
    <property type="match status" value="1"/>
</dbReference>
<proteinExistence type="predicted"/>
<dbReference type="GO" id="GO:0005548">
    <property type="term" value="F:phospholipid transporter activity"/>
    <property type="evidence" value="ECO:0007669"/>
    <property type="project" value="TreeGrafter"/>
</dbReference>
<evidence type="ECO:0000313" key="4">
    <source>
        <dbReference type="Proteomes" id="UP000240739"/>
    </source>
</evidence>
<evidence type="ECO:0000313" key="3">
    <source>
        <dbReference type="EMBL" id="PTL54268.1"/>
    </source>
</evidence>
<dbReference type="Pfam" id="PF02470">
    <property type="entry name" value="MlaD"/>
    <property type="match status" value="1"/>
</dbReference>
<keyword evidence="1" id="KW-1133">Transmembrane helix</keyword>
<dbReference type="Proteomes" id="UP000240739">
    <property type="component" value="Unassembled WGS sequence"/>
</dbReference>
<feature type="domain" description="Mce/MlaD" evidence="2">
    <location>
        <begin position="53"/>
        <end position="134"/>
    </location>
</feature>
<name>A0A2T4UBJ3_9ACTN</name>
<keyword evidence="1" id="KW-0472">Membrane</keyword>